<dbReference type="PANTHER" id="PTHR43606:SF2">
    <property type="entry name" value="ALKALINE PHOSPHATASE FAMILY PROTEIN (AFU_ORTHOLOGUE AFUA_5G03860)"/>
    <property type="match status" value="1"/>
</dbReference>
<dbReference type="KEGG" id="ehx:EMIHUDRAFT_218284"/>
<dbReference type="AlphaFoldDB" id="A0A0D3I8Z9"/>
<dbReference type="GeneID" id="17253865"/>
<evidence type="ECO:0000259" key="2">
    <source>
        <dbReference type="Pfam" id="PF16655"/>
    </source>
</evidence>
<proteinExistence type="predicted"/>
<dbReference type="HOGENOM" id="CLU_1931507_0_0_1"/>
<evidence type="ECO:0000313" key="4">
    <source>
        <dbReference type="Proteomes" id="UP000013827"/>
    </source>
</evidence>
<dbReference type="Pfam" id="PF16655">
    <property type="entry name" value="PhoD_N"/>
    <property type="match status" value="1"/>
</dbReference>
<feature type="signal peptide" evidence="1">
    <location>
        <begin position="1"/>
        <end position="19"/>
    </location>
</feature>
<organism evidence="3 4">
    <name type="scientific">Emiliania huxleyi (strain CCMP1516)</name>
    <dbReference type="NCBI Taxonomy" id="280463"/>
    <lineage>
        <taxon>Eukaryota</taxon>
        <taxon>Haptista</taxon>
        <taxon>Haptophyta</taxon>
        <taxon>Prymnesiophyceae</taxon>
        <taxon>Isochrysidales</taxon>
        <taxon>Noelaerhabdaceae</taxon>
        <taxon>Emiliania</taxon>
    </lineage>
</organism>
<dbReference type="InterPro" id="IPR052900">
    <property type="entry name" value="Phospholipid_Metab_Enz"/>
</dbReference>
<dbReference type="RefSeq" id="XP_005760163.1">
    <property type="nucleotide sequence ID" value="XM_005760106.1"/>
</dbReference>
<accession>A0A0D3I8Z9</accession>
<dbReference type="Proteomes" id="UP000013827">
    <property type="component" value="Unassembled WGS sequence"/>
</dbReference>
<evidence type="ECO:0000313" key="3">
    <source>
        <dbReference type="EnsemblProtists" id="EOD07734"/>
    </source>
</evidence>
<dbReference type="InterPro" id="IPR032093">
    <property type="entry name" value="PhoD_N"/>
</dbReference>
<dbReference type="Gene3D" id="2.60.40.380">
    <property type="entry name" value="Purple acid phosphatase-like, N-terminal"/>
    <property type="match status" value="1"/>
</dbReference>
<reference evidence="3" key="2">
    <citation type="submission" date="2024-10" db="UniProtKB">
        <authorList>
            <consortium name="EnsemblProtists"/>
        </authorList>
    </citation>
    <scope>IDENTIFICATION</scope>
</reference>
<protein>
    <recommendedName>
        <fullName evidence="2">Phospholipase D N-terminal domain-containing protein</fullName>
    </recommendedName>
</protein>
<name>A0A0D3I8Z9_EMIH1</name>
<feature type="chain" id="PRO_5044262380" description="Phospholipase D N-terminal domain-containing protein" evidence="1">
    <location>
        <begin position="20"/>
        <end position="131"/>
    </location>
</feature>
<keyword evidence="4" id="KW-1185">Reference proteome</keyword>
<dbReference type="PANTHER" id="PTHR43606">
    <property type="entry name" value="PHOSPHATASE, PUTATIVE (AFU_ORTHOLOGUE AFUA_6G08710)-RELATED"/>
    <property type="match status" value="1"/>
</dbReference>
<dbReference type="PaxDb" id="2903-EOD07734"/>
<dbReference type="EnsemblProtists" id="EOD07734">
    <property type="protein sequence ID" value="EOD07734"/>
    <property type="gene ID" value="EMIHUDRAFT_218284"/>
</dbReference>
<evidence type="ECO:0000256" key="1">
    <source>
        <dbReference type="SAM" id="SignalP"/>
    </source>
</evidence>
<feature type="domain" description="Phospholipase D N-terminal" evidence="2">
    <location>
        <begin position="44"/>
        <end position="127"/>
    </location>
</feature>
<sequence length="131" mass="14071">MLCLLVGLPAFAPVPTCTPEEIARRSCQGPVLGSRVAGERGFHHGVASGSPLHNAVVLWTRYTPEAAEAIVDVQLLLVEARHAEALVSDGVAGEHVKTWAAQTDIEKDWVVKLDVRGLESGTEYVYALVQT</sequence>
<reference evidence="4" key="1">
    <citation type="journal article" date="2013" name="Nature">
        <title>Pan genome of the phytoplankton Emiliania underpins its global distribution.</title>
        <authorList>
            <person name="Read B.A."/>
            <person name="Kegel J."/>
            <person name="Klute M.J."/>
            <person name="Kuo A."/>
            <person name="Lefebvre S.C."/>
            <person name="Maumus F."/>
            <person name="Mayer C."/>
            <person name="Miller J."/>
            <person name="Monier A."/>
            <person name="Salamov A."/>
            <person name="Young J."/>
            <person name="Aguilar M."/>
            <person name="Claverie J.M."/>
            <person name="Frickenhaus S."/>
            <person name="Gonzalez K."/>
            <person name="Herman E.K."/>
            <person name="Lin Y.C."/>
            <person name="Napier J."/>
            <person name="Ogata H."/>
            <person name="Sarno A.F."/>
            <person name="Shmutz J."/>
            <person name="Schroeder D."/>
            <person name="de Vargas C."/>
            <person name="Verret F."/>
            <person name="von Dassow P."/>
            <person name="Valentin K."/>
            <person name="Van de Peer Y."/>
            <person name="Wheeler G."/>
            <person name="Dacks J.B."/>
            <person name="Delwiche C.F."/>
            <person name="Dyhrman S.T."/>
            <person name="Glockner G."/>
            <person name="John U."/>
            <person name="Richards T."/>
            <person name="Worden A.Z."/>
            <person name="Zhang X."/>
            <person name="Grigoriev I.V."/>
            <person name="Allen A.E."/>
            <person name="Bidle K."/>
            <person name="Borodovsky M."/>
            <person name="Bowler C."/>
            <person name="Brownlee C."/>
            <person name="Cock J.M."/>
            <person name="Elias M."/>
            <person name="Gladyshev V.N."/>
            <person name="Groth M."/>
            <person name="Guda C."/>
            <person name="Hadaegh A."/>
            <person name="Iglesias-Rodriguez M.D."/>
            <person name="Jenkins J."/>
            <person name="Jones B.M."/>
            <person name="Lawson T."/>
            <person name="Leese F."/>
            <person name="Lindquist E."/>
            <person name="Lobanov A."/>
            <person name="Lomsadze A."/>
            <person name="Malik S.B."/>
            <person name="Marsh M.E."/>
            <person name="Mackinder L."/>
            <person name="Mock T."/>
            <person name="Mueller-Roeber B."/>
            <person name="Pagarete A."/>
            <person name="Parker M."/>
            <person name="Probert I."/>
            <person name="Quesneville H."/>
            <person name="Raines C."/>
            <person name="Rensing S.A."/>
            <person name="Riano-Pachon D.M."/>
            <person name="Richier S."/>
            <person name="Rokitta S."/>
            <person name="Shiraiwa Y."/>
            <person name="Soanes D.M."/>
            <person name="van der Giezen M."/>
            <person name="Wahlund T.M."/>
            <person name="Williams B."/>
            <person name="Wilson W."/>
            <person name="Wolfe G."/>
            <person name="Wurch L.L."/>
        </authorList>
    </citation>
    <scope>NUCLEOTIDE SEQUENCE</scope>
</reference>
<keyword evidence="1" id="KW-0732">Signal</keyword>